<comment type="caution">
    <text evidence="1">The sequence shown here is derived from an EMBL/GenBank/DDBJ whole genome shotgun (WGS) entry which is preliminary data.</text>
</comment>
<evidence type="ECO:0000313" key="2">
    <source>
        <dbReference type="Proteomes" id="UP000663823"/>
    </source>
</evidence>
<evidence type="ECO:0000313" key="1">
    <source>
        <dbReference type="EMBL" id="CAF4269817.1"/>
    </source>
</evidence>
<gene>
    <name evidence="1" type="ORF">OTI717_LOCUS41063</name>
</gene>
<dbReference type="AlphaFoldDB" id="A0A820FTU4"/>
<dbReference type="EMBL" id="CAJOAX010037539">
    <property type="protein sequence ID" value="CAF4269817.1"/>
    <property type="molecule type" value="Genomic_DNA"/>
</dbReference>
<organism evidence="1 2">
    <name type="scientific">Rotaria sordida</name>
    <dbReference type="NCBI Taxonomy" id="392033"/>
    <lineage>
        <taxon>Eukaryota</taxon>
        <taxon>Metazoa</taxon>
        <taxon>Spiralia</taxon>
        <taxon>Gnathifera</taxon>
        <taxon>Rotifera</taxon>
        <taxon>Eurotatoria</taxon>
        <taxon>Bdelloidea</taxon>
        <taxon>Philodinida</taxon>
        <taxon>Philodinidae</taxon>
        <taxon>Rotaria</taxon>
    </lineage>
</organism>
<dbReference type="Proteomes" id="UP000663823">
    <property type="component" value="Unassembled WGS sequence"/>
</dbReference>
<feature type="non-terminal residue" evidence="1">
    <location>
        <position position="1"/>
    </location>
</feature>
<name>A0A820FTU4_9BILA</name>
<protein>
    <submittedName>
        <fullName evidence="1">Uncharacterized protein</fullName>
    </submittedName>
</protein>
<sequence>PTGGRSFIYFWSERLHPISDIYMNNNNFEYFKTYKYNAG</sequence>
<accession>A0A820FTU4</accession>
<reference evidence="1" key="1">
    <citation type="submission" date="2021-02" db="EMBL/GenBank/DDBJ databases">
        <authorList>
            <person name="Nowell W R."/>
        </authorList>
    </citation>
    <scope>NUCLEOTIDE SEQUENCE</scope>
</reference>
<proteinExistence type="predicted"/>